<keyword evidence="3" id="KW-0511">Multifunctional enzyme</keyword>
<feature type="region of interest" description="Disordered" evidence="5">
    <location>
        <begin position="1597"/>
        <end position="1627"/>
    </location>
</feature>
<evidence type="ECO:0000313" key="9">
    <source>
        <dbReference type="EMBL" id="SPD05744.1"/>
    </source>
</evidence>
<dbReference type="InterPro" id="IPR053708">
    <property type="entry name" value="Ribosomal_LSU_eL42"/>
</dbReference>
<feature type="compositionally biased region" description="Basic and acidic residues" evidence="5">
    <location>
        <begin position="239"/>
        <end position="250"/>
    </location>
</feature>
<dbReference type="SUPFAM" id="SSF53098">
    <property type="entry name" value="Ribonuclease H-like"/>
    <property type="match status" value="2"/>
</dbReference>
<dbReference type="Pfam" id="PF17919">
    <property type="entry name" value="RT_RNaseH_2"/>
    <property type="match status" value="1"/>
</dbReference>
<dbReference type="InterPro" id="IPR012337">
    <property type="entry name" value="RNaseH-like_sf"/>
</dbReference>
<dbReference type="GO" id="GO:0006412">
    <property type="term" value="P:translation"/>
    <property type="evidence" value="ECO:0007669"/>
    <property type="project" value="InterPro"/>
</dbReference>
<evidence type="ECO:0000256" key="5">
    <source>
        <dbReference type="SAM" id="MobiDB-lite"/>
    </source>
</evidence>
<dbReference type="PROSITE" id="PS50994">
    <property type="entry name" value="INTEGRASE"/>
    <property type="match status" value="1"/>
</dbReference>
<dbReference type="GO" id="GO:0004523">
    <property type="term" value="F:RNA-DNA hybrid ribonuclease activity"/>
    <property type="evidence" value="ECO:0007669"/>
    <property type="project" value="InterPro"/>
</dbReference>
<feature type="domain" description="RNase H type-1" evidence="7">
    <location>
        <begin position="1239"/>
        <end position="1368"/>
    </location>
</feature>
<dbReference type="InterPro" id="IPR001584">
    <property type="entry name" value="Integrase_cat-core"/>
</dbReference>
<reference evidence="9" key="1">
    <citation type="submission" date="2018-02" db="EMBL/GenBank/DDBJ databases">
        <authorList>
            <person name="Cohen D.B."/>
            <person name="Kent A.D."/>
        </authorList>
    </citation>
    <scope>NUCLEOTIDE SEQUENCE</scope>
</reference>
<evidence type="ECO:0000256" key="3">
    <source>
        <dbReference type="ARBA" id="ARBA00023268"/>
    </source>
</evidence>
<comment type="similarity">
    <text evidence="1">Belongs to the eukaryotic ribosomal protein eL42 family.</text>
</comment>
<dbReference type="PROSITE" id="PS50879">
    <property type="entry name" value="RNASE_H_1"/>
    <property type="match status" value="1"/>
</dbReference>
<dbReference type="InterPro" id="IPR000477">
    <property type="entry name" value="RT_dom"/>
</dbReference>
<feature type="region of interest" description="Disordered" evidence="5">
    <location>
        <begin position="167"/>
        <end position="221"/>
    </location>
</feature>
<dbReference type="Gene3D" id="3.10.10.10">
    <property type="entry name" value="HIV Type 1 Reverse Transcriptase, subunit A, domain 1"/>
    <property type="match status" value="1"/>
</dbReference>
<evidence type="ECO:0000256" key="4">
    <source>
        <dbReference type="ARBA" id="ARBA00023274"/>
    </source>
</evidence>
<feature type="domain" description="Reverse transcriptase" evidence="6">
    <location>
        <begin position="886"/>
        <end position="1065"/>
    </location>
</feature>
<evidence type="ECO:0000256" key="1">
    <source>
        <dbReference type="ARBA" id="ARBA00009364"/>
    </source>
</evidence>
<dbReference type="FunFam" id="3.10.450.80:FF:000001">
    <property type="entry name" value="60S ribosomal protein L44"/>
    <property type="match status" value="1"/>
</dbReference>
<dbReference type="Pfam" id="PF13456">
    <property type="entry name" value="RVT_3"/>
    <property type="match status" value="1"/>
</dbReference>
<dbReference type="EMBL" id="OIVN01002696">
    <property type="protein sequence ID" value="SPD05744.1"/>
    <property type="molecule type" value="Genomic_DNA"/>
</dbReference>
<feature type="compositionally biased region" description="Basic residues" evidence="5">
    <location>
        <begin position="280"/>
        <end position="297"/>
    </location>
</feature>
<protein>
    <submittedName>
        <fullName evidence="9">Uncharacterized protein</fullName>
    </submittedName>
</protein>
<evidence type="ECO:0000259" key="6">
    <source>
        <dbReference type="PROSITE" id="PS50878"/>
    </source>
</evidence>
<dbReference type="InterPro" id="IPR011332">
    <property type="entry name" value="Ribosomal_zn-bd"/>
</dbReference>
<evidence type="ECO:0000256" key="2">
    <source>
        <dbReference type="ARBA" id="ARBA00022980"/>
    </source>
</evidence>
<keyword evidence="2" id="KW-0689">Ribosomal protein</keyword>
<dbReference type="InterPro" id="IPR036397">
    <property type="entry name" value="RNaseH_sf"/>
</dbReference>
<dbReference type="GO" id="GO:0003676">
    <property type="term" value="F:nucleic acid binding"/>
    <property type="evidence" value="ECO:0007669"/>
    <property type="project" value="InterPro"/>
</dbReference>
<dbReference type="InterPro" id="IPR002156">
    <property type="entry name" value="RNaseH_domain"/>
</dbReference>
<dbReference type="Gene3D" id="3.30.420.10">
    <property type="entry name" value="Ribonuclease H-like superfamily/Ribonuclease H"/>
    <property type="match status" value="2"/>
</dbReference>
<dbReference type="PANTHER" id="PTHR37984">
    <property type="entry name" value="PROTEIN CBG26694"/>
    <property type="match status" value="1"/>
</dbReference>
<feature type="region of interest" description="Disordered" evidence="5">
    <location>
        <begin position="489"/>
        <end position="532"/>
    </location>
</feature>
<dbReference type="GO" id="GO:0015074">
    <property type="term" value="P:DNA integration"/>
    <property type="evidence" value="ECO:0007669"/>
    <property type="project" value="InterPro"/>
</dbReference>
<dbReference type="InterPro" id="IPR043128">
    <property type="entry name" value="Rev_trsase/Diguanyl_cyclase"/>
</dbReference>
<organism evidence="9">
    <name type="scientific">Fagus sylvatica</name>
    <name type="common">Beechnut</name>
    <dbReference type="NCBI Taxonomy" id="28930"/>
    <lineage>
        <taxon>Eukaryota</taxon>
        <taxon>Viridiplantae</taxon>
        <taxon>Streptophyta</taxon>
        <taxon>Embryophyta</taxon>
        <taxon>Tracheophyta</taxon>
        <taxon>Spermatophyta</taxon>
        <taxon>Magnoliopsida</taxon>
        <taxon>eudicotyledons</taxon>
        <taxon>Gunneridae</taxon>
        <taxon>Pentapetalae</taxon>
        <taxon>rosids</taxon>
        <taxon>fabids</taxon>
        <taxon>Fagales</taxon>
        <taxon>Fagaceae</taxon>
        <taxon>Fagus</taxon>
    </lineage>
</organism>
<dbReference type="CDD" id="cd09279">
    <property type="entry name" value="RNase_HI_like"/>
    <property type="match status" value="1"/>
</dbReference>
<dbReference type="GO" id="GO:1990904">
    <property type="term" value="C:ribonucleoprotein complex"/>
    <property type="evidence" value="ECO:0007669"/>
    <property type="project" value="UniProtKB-KW"/>
</dbReference>
<feature type="compositionally biased region" description="Basic and acidic residues" evidence="5">
    <location>
        <begin position="489"/>
        <end position="498"/>
    </location>
</feature>
<dbReference type="PROSITE" id="PS50878">
    <property type="entry name" value="RT_POL"/>
    <property type="match status" value="1"/>
</dbReference>
<sequence>MLRLFVRGQPALVTPYISGCQLLLKRFRAHSYSPMRPVRLETGWKSRGLEEKGRGSLTSFRRRHSVIQIIMVNVPKTKKTYCKSKECKKHTLHKVTQYKKGKDSLAAQGKRYDRKQSGYGGQTKPVFHKKGPLFQFKGDLHNLTRKDRFRKRLQIYCLEWKKWPSQGMSEETTDYPLSTKEEYSPKYGSPADRRSANYSTPRGRTEGRQRSRSREPSFLGEARKKRRIEELEEELKLLKGGDENRDEQRRSRQSRSYSGSCGSPHPVPSPKGCGRESDYRRRRKVSPKGRRQRHSKSPRQEQNPIWRKLQQISHSPFSTRIERAKFPARFVTPPLAVYDGKSDPVGHLSRFRQAMVIHNSNDALMCRVFPSSLGKVGLRWFDRLEHGSIRSWKEMSKIFTARFITNTRKPKEIDSLLALTMKVGETLKSYSTRYWEVYNDIDACDEDIVVKTFRFGLHEDSKLRKSFTKRPPVSMVELMTRLEEHIRVEDDPKSRAKTAEVTPLIDRKAAQPEPRGESRRARKAKGSAGTSGPGVCLAVYTTFKEPIYRFLPLIKDKPYFEWPSEAAWYHLEHLVKNRHLKQYVDETKSPHQNVEVPRINVKVSAPVGIIDVIHFGSTCHDQRGEMRRAAHLREVFQVQDSPQMAPTPLRKESVEEIVFSNQDLEGVQLPHSDALVITLRIGEFDVKRVLIDPGSSVEIMYESLFRGLGLGKKDLSRTEGPLSGFSGETVIPSEKPWLHRMRAVPSTLHQRLRFPTPQGIMEIMGDQLAAKQCLVVAGGEDSEERHPQEKCVEKLVPLTITEGESQKQFLIGDSLTQEHKSQLLILLSKYQDVFAWTPYEAPGVDPEFVCHELNVSPEYKPVIQKARRTAPQHAEAVREEVERLLKIEAIREVLYPQWLSNTVVVKKKNGKWRVCVDFTDLNKACPKDPFLLPKIDQLVDSTAGHERMSFLDAFQGYHQIALRKEDQEKTAFITPRGVFCYKVMPFGLKNAGATYQRMVTKMFSELLGRTVEVYIDDMVVKSDKGTDHMEDLEQVFGILRRHNLKLNASKCAFGVGSGKFLGFLVTQRGIEANPDQIAAIQGLQPPKNVREKGKSFAWSEESDHAFEQLKKYLSAPPLLSSPKEGEPLYIYLAVSDKAVSAAIIRDDSGEQRPVYYTSKTMNGAETRYLPLEKSALALSSDFSGRISKWGAQLGVYDVRYKPRTAIKGHVLADFIAEFAPGDSILTGGEHCKDTERDLEGKGWVLYVDGAANSRGSGLGIVLILPEGELLEQAVRLRFSASNNEAEYEALLYGLRAAKRLGADPLTIHCDSQLIINQLVGEYMAKDERMIAYLDLARNLLKGFSKFNIERVGREHNGHADSLAGLASSVAEFRRTITVEVQDSPSIVKGGQASVCQVEMGPSWMDPILGYLSKDVLPADQKEAAKIARQQQGIGSPEKESCTKSHIRDPISFVCIRTRAIGQGYWWPYMQKDAAQYVRRCEKCQLFAPAIHKPASQLNPISSPWPFAQWGLDLVGPLPRATGNRQWLIVATDYFTKWVEAEPLARITDSESRKFVWKNIITRFGIPRCFVSDNGTQFDSGPFKKYCSDFGIRNHFSSPAYPQGNGQVESSNKDPQRNQEEIRRSQGKMGRGATYVLWTFRTTPRSSTGETPYSLTYGVEAVIPLEVGLPTVRSEEYDQDNNELVLAKDLDLAQERRDLAMIRLASYQGDLKKRYGKNVSERILVPGDLVLRKVLGSRRDPTQGKLGANWEGPYQIVSEAGLGAFNLKGMDDKPLKRPWNISNLKKFYQ</sequence>
<dbReference type="PANTHER" id="PTHR37984:SF5">
    <property type="entry name" value="PROTEIN NYNRIN-LIKE"/>
    <property type="match status" value="1"/>
</dbReference>
<dbReference type="GO" id="GO:0005840">
    <property type="term" value="C:ribosome"/>
    <property type="evidence" value="ECO:0007669"/>
    <property type="project" value="UniProtKB-KW"/>
</dbReference>
<dbReference type="Pfam" id="PF00078">
    <property type="entry name" value="RVT_1"/>
    <property type="match status" value="1"/>
</dbReference>
<dbReference type="InterPro" id="IPR005162">
    <property type="entry name" value="Retrotrans_gag_dom"/>
</dbReference>
<accession>A0A2N9H2G6</accession>
<gene>
    <name evidence="9" type="ORF">FSB_LOCUS33626</name>
</gene>
<feature type="compositionally biased region" description="Low complexity" evidence="5">
    <location>
        <begin position="254"/>
        <end position="263"/>
    </location>
</feature>
<feature type="region of interest" description="Disordered" evidence="5">
    <location>
        <begin position="239"/>
        <end position="310"/>
    </location>
</feature>
<dbReference type="Gene3D" id="3.10.450.80">
    <property type="match status" value="1"/>
</dbReference>
<keyword evidence="4" id="KW-0687">Ribonucleoprotein</keyword>
<dbReference type="SUPFAM" id="SSF57829">
    <property type="entry name" value="Zn-binding ribosomal proteins"/>
    <property type="match status" value="1"/>
</dbReference>
<feature type="compositionally biased region" description="Basic and acidic residues" evidence="5">
    <location>
        <begin position="203"/>
        <end position="215"/>
    </location>
</feature>
<dbReference type="Gene3D" id="3.30.70.270">
    <property type="match status" value="1"/>
</dbReference>
<feature type="domain" description="Integrase catalytic" evidence="8">
    <location>
        <begin position="1501"/>
        <end position="1659"/>
    </location>
</feature>
<evidence type="ECO:0000259" key="8">
    <source>
        <dbReference type="PROSITE" id="PS50994"/>
    </source>
</evidence>
<dbReference type="InterPro" id="IPR041577">
    <property type="entry name" value="RT_RNaseH_2"/>
</dbReference>
<dbReference type="Pfam" id="PF03732">
    <property type="entry name" value="Retrotrans_gag"/>
    <property type="match status" value="1"/>
</dbReference>
<dbReference type="Pfam" id="PF00665">
    <property type="entry name" value="rve"/>
    <property type="match status" value="1"/>
</dbReference>
<feature type="compositionally biased region" description="Basic and acidic residues" evidence="5">
    <location>
        <begin position="505"/>
        <end position="519"/>
    </location>
</feature>
<dbReference type="CDD" id="cd01647">
    <property type="entry name" value="RT_LTR"/>
    <property type="match status" value="1"/>
</dbReference>
<feature type="compositionally biased region" description="Basic and acidic residues" evidence="5">
    <location>
        <begin position="1610"/>
        <end position="1623"/>
    </location>
</feature>
<dbReference type="SUPFAM" id="SSF56672">
    <property type="entry name" value="DNA/RNA polymerases"/>
    <property type="match status" value="1"/>
</dbReference>
<proteinExistence type="inferred from homology"/>
<name>A0A2N9H2G6_FAGSY</name>
<dbReference type="InterPro" id="IPR041588">
    <property type="entry name" value="Integrase_H2C2"/>
</dbReference>
<dbReference type="InterPro" id="IPR050951">
    <property type="entry name" value="Retrovirus_Pol_polyprotein"/>
</dbReference>
<evidence type="ECO:0000259" key="7">
    <source>
        <dbReference type="PROSITE" id="PS50879"/>
    </source>
</evidence>
<dbReference type="InterPro" id="IPR000552">
    <property type="entry name" value="Ribosomal_eL44"/>
</dbReference>
<feature type="region of interest" description="Disordered" evidence="5">
    <location>
        <begin position="103"/>
        <end position="126"/>
    </location>
</feature>
<dbReference type="Pfam" id="PF17921">
    <property type="entry name" value="Integrase_H2C2"/>
    <property type="match status" value="1"/>
</dbReference>
<dbReference type="GO" id="GO:0003735">
    <property type="term" value="F:structural constituent of ribosome"/>
    <property type="evidence" value="ECO:0007669"/>
    <property type="project" value="InterPro"/>
</dbReference>
<dbReference type="InterPro" id="IPR043502">
    <property type="entry name" value="DNA/RNA_pol_sf"/>
</dbReference>
<dbReference type="Pfam" id="PF00935">
    <property type="entry name" value="Ribosomal_L44"/>
    <property type="match status" value="1"/>
</dbReference>
<dbReference type="Gene3D" id="1.10.340.70">
    <property type="match status" value="1"/>
</dbReference>